<evidence type="ECO:0000313" key="3">
    <source>
        <dbReference type="EMBL" id="SJZ74137.1"/>
    </source>
</evidence>
<dbReference type="CDD" id="cd00093">
    <property type="entry name" value="HTH_XRE"/>
    <property type="match status" value="1"/>
</dbReference>
<dbReference type="Pfam" id="PF01381">
    <property type="entry name" value="HTH_3"/>
    <property type="match status" value="1"/>
</dbReference>
<dbReference type="InterPro" id="IPR010982">
    <property type="entry name" value="Lambda_DNA-bd_dom_sf"/>
</dbReference>
<dbReference type="STRING" id="225004.SAMN02745152_01104"/>
<evidence type="ECO:0000313" key="4">
    <source>
        <dbReference type="Proteomes" id="UP000190395"/>
    </source>
</evidence>
<dbReference type="SMART" id="SM00530">
    <property type="entry name" value="HTH_XRE"/>
    <property type="match status" value="1"/>
</dbReference>
<dbReference type="AlphaFoldDB" id="A0A1T4N506"/>
<dbReference type="GO" id="GO:0003677">
    <property type="term" value="F:DNA binding"/>
    <property type="evidence" value="ECO:0007669"/>
    <property type="project" value="UniProtKB-KW"/>
</dbReference>
<evidence type="ECO:0000256" key="1">
    <source>
        <dbReference type="ARBA" id="ARBA00023125"/>
    </source>
</evidence>
<sequence length="120" mass="13766">MNANKADVAQVFAQNLKKHRKRVGLTQKQLSERLEISQKHLSFIETGVQFASASLIDRICRELNISCGDLFASERDVNIKEVNMICAMMQNIMFPRLTTIESKLENIEKKLNKEQNISLE</sequence>
<organism evidence="3 4">
    <name type="scientific">Treponema berlinense</name>
    <dbReference type="NCBI Taxonomy" id="225004"/>
    <lineage>
        <taxon>Bacteria</taxon>
        <taxon>Pseudomonadati</taxon>
        <taxon>Spirochaetota</taxon>
        <taxon>Spirochaetia</taxon>
        <taxon>Spirochaetales</taxon>
        <taxon>Treponemataceae</taxon>
        <taxon>Treponema</taxon>
    </lineage>
</organism>
<evidence type="ECO:0000259" key="2">
    <source>
        <dbReference type="PROSITE" id="PS50943"/>
    </source>
</evidence>
<dbReference type="PANTHER" id="PTHR46558">
    <property type="entry name" value="TRACRIPTIONAL REGULATORY PROTEIN-RELATED-RELATED"/>
    <property type="match status" value="1"/>
</dbReference>
<dbReference type="Gene3D" id="1.10.260.40">
    <property type="entry name" value="lambda repressor-like DNA-binding domains"/>
    <property type="match status" value="1"/>
</dbReference>
<dbReference type="RefSeq" id="WP_078930857.1">
    <property type="nucleotide sequence ID" value="NZ_CAMEQG010000099.1"/>
</dbReference>
<name>A0A1T4N506_9SPIR</name>
<keyword evidence="4" id="KW-1185">Reference proteome</keyword>
<dbReference type="PROSITE" id="PS50943">
    <property type="entry name" value="HTH_CROC1"/>
    <property type="match status" value="1"/>
</dbReference>
<dbReference type="Proteomes" id="UP000190395">
    <property type="component" value="Unassembled WGS sequence"/>
</dbReference>
<protein>
    <submittedName>
        <fullName evidence="3">Helix-turn-helix domain-containing protein</fullName>
    </submittedName>
</protein>
<dbReference type="OrthoDB" id="361676at2"/>
<keyword evidence="1" id="KW-0238">DNA-binding</keyword>
<dbReference type="SUPFAM" id="SSF47413">
    <property type="entry name" value="lambda repressor-like DNA-binding domains"/>
    <property type="match status" value="1"/>
</dbReference>
<reference evidence="3 4" key="1">
    <citation type="submission" date="2017-02" db="EMBL/GenBank/DDBJ databases">
        <authorList>
            <person name="Peterson S.W."/>
        </authorList>
    </citation>
    <scope>NUCLEOTIDE SEQUENCE [LARGE SCALE GENOMIC DNA]</scope>
    <source>
        <strain evidence="3 4">ATCC BAA-909</strain>
    </source>
</reference>
<proteinExistence type="predicted"/>
<gene>
    <name evidence="3" type="ORF">SAMN02745152_01104</name>
</gene>
<feature type="domain" description="HTH cro/C1-type" evidence="2">
    <location>
        <begin position="16"/>
        <end position="70"/>
    </location>
</feature>
<dbReference type="EMBL" id="FUXC01000005">
    <property type="protein sequence ID" value="SJZ74137.1"/>
    <property type="molecule type" value="Genomic_DNA"/>
</dbReference>
<dbReference type="InterPro" id="IPR001387">
    <property type="entry name" value="Cro/C1-type_HTH"/>
</dbReference>
<accession>A0A1T4N506</accession>
<dbReference type="PANTHER" id="PTHR46558:SF4">
    <property type="entry name" value="DNA-BIDING PHAGE PROTEIN"/>
    <property type="match status" value="1"/>
</dbReference>
<dbReference type="GeneID" id="303367352"/>